<gene>
    <name evidence="1" type="ORF">MA16_Dca029215</name>
</gene>
<evidence type="ECO:0000313" key="1">
    <source>
        <dbReference type="EMBL" id="PKU62153.1"/>
    </source>
</evidence>
<reference evidence="1 2" key="1">
    <citation type="journal article" date="2016" name="Sci. Rep.">
        <title>The Dendrobium catenatum Lindl. genome sequence provides insights into polysaccharide synthase, floral development and adaptive evolution.</title>
        <authorList>
            <person name="Zhang G.Q."/>
            <person name="Xu Q."/>
            <person name="Bian C."/>
            <person name="Tsai W.C."/>
            <person name="Yeh C.M."/>
            <person name="Liu K.W."/>
            <person name="Yoshida K."/>
            <person name="Zhang L.S."/>
            <person name="Chang S.B."/>
            <person name="Chen F."/>
            <person name="Shi Y."/>
            <person name="Su Y.Y."/>
            <person name="Zhang Y.Q."/>
            <person name="Chen L.J."/>
            <person name="Yin Y."/>
            <person name="Lin M."/>
            <person name="Huang H."/>
            <person name="Deng H."/>
            <person name="Wang Z.W."/>
            <person name="Zhu S.L."/>
            <person name="Zhao X."/>
            <person name="Deng C."/>
            <person name="Niu S.C."/>
            <person name="Huang J."/>
            <person name="Wang M."/>
            <person name="Liu G.H."/>
            <person name="Yang H.J."/>
            <person name="Xiao X.J."/>
            <person name="Hsiao Y.Y."/>
            <person name="Wu W.L."/>
            <person name="Chen Y.Y."/>
            <person name="Mitsuda N."/>
            <person name="Ohme-Takagi M."/>
            <person name="Luo Y.B."/>
            <person name="Van de Peer Y."/>
            <person name="Liu Z.J."/>
        </authorList>
    </citation>
    <scope>NUCLEOTIDE SEQUENCE [LARGE SCALE GENOMIC DNA]</scope>
    <source>
        <tissue evidence="1">The whole plant</tissue>
    </source>
</reference>
<dbReference type="Proteomes" id="UP000233837">
    <property type="component" value="Unassembled WGS sequence"/>
</dbReference>
<accession>A0A2I0VFK2</accession>
<protein>
    <submittedName>
        <fullName evidence="1">Uncharacterized protein</fullName>
    </submittedName>
</protein>
<reference evidence="1 2" key="2">
    <citation type="journal article" date="2017" name="Nature">
        <title>The Apostasia genome and the evolution of orchids.</title>
        <authorList>
            <person name="Zhang G.Q."/>
            <person name="Liu K.W."/>
            <person name="Li Z."/>
            <person name="Lohaus R."/>
            <person name="Hsiao Y.Y."/>
            <person name="Niu S.C."/>
            <person name="Wang J.Y."/>
            <person name="Lin Y.C."/>
            <person name="Xu Q."/>
            <person name="Chen L.J."/>
            <person name="Yoshida K."/>
            <person name="Fujiwara S."/>
            <person name="Wang Z.W."/>
            <person name="Zhang Y.Q."/>
            <person name="Mitsuda N."/>
            <person name="Wang M."/>
            <person name="Liu G.H."/>
            <person name="Pecoraro L."/>
            <person name="Huang H.X."/>
            <person name="Xiao X.J."/>
            <person name="Lin M."/>
            <person name="Wu X.Y."/>
            <person name="Wu W.L."/>
            <person name="Chen Y.Y."/>
            <person name="Chang S.B."/>
            <person name="Sakamoto S."/>
            <person name="Ohme-Takagi M."/>
            <person name="Yagi M."/>
            <person name="Zeng S.J."/>
            <person name="Shen C.Y."/>
            <person name="Yeh C.M."/>
            <person name="Luo Y.B."/>
            <person name="Tsai W.C."/>
            <person name="Van de Peer Y."/>
            <person name="Liu Z.J."/>
        </authorList>
    </citation>
    <scope>NUCLEOTIDE SEQUENCE [LARGE SCALE GENOMIC DNA]</scope>
    <source>
        <tissue evidence="1">The whole plant</tissue>
    </source>
</reference>
<proteinExistence type="predicted"/>
<dbReference type="AlphaFoldDB" id="A0A2I0VFK2"/>
<organism evidence="1 2">
    <name type="scientific">Dendrobium catenatum</name>
    <dbReference type="NCBI Taxonomy" id="906689"/>
    <lineage>
        <taxon>Eukaryota</taxon>
        <taxon>Viridiplantae</taxon>
        <taxon>Streptophyta</taxon>
        <taxon>Embryophyta</taxon>
        <taxon>Tracheophyta</taxon>
        <taxon>Spermatophyta</taxon>
        <taxon>Magnoliopsida</taxon>
        <taxon>Liliopsida</taxon>
        <taxon>Asparagales</taxon>
        <taxon>Orchidaceae</taxon>
        <taxon>Epidendroideae</taxon>
        <taxon>Malaxideae</taxon>
        <taxon>Dendrobiinae</taxon>
        <taxon>Dendrobium</taxon>
    </lineage>
</organism>
<name>A0A2I0VFK2_9ASPA</name>
<dbReference type="EMBL" id="KZ504481">
    <property type="protein sequence ID" value="PKU62153.1"/>
    <property type="molecule type" value="Genomic_DNA"/>
</dbReference>
<keyword evidence="2" id="KW-1185">Reference proteome</keyword>
<sequence>MASDTAEYDFSCELKVNTRESSLRLTSAEKVKKWNGVHPRKAFLVVPDGFGTTDARLRINVCIYKSLSSGFSSSTGLF</sequence>
<evidence type="ECO:0000313" key="2">
    <source>
        <dbReference type="Proteomes" id="UP000233837"/>
    </source>
</evidence>